<dbReference type="Proteomes" id="UP000301737">
    <property type="component" value="Unassembled WGS sequence"/>
</dbReference>
<dbReference type="PANTHER" id="PTHR28251">
    <property type="entry name" value="V-TYPE ATPASE ASSEMBLY FACTOR PKR1"/>
    <property type="match status" value="1"/>
</dbReference>
<feature type="transmembrane region" description="Helical" evidence="2">
    <location>
        <begin position="47"/>
        <end position="66"/>
    </location>
</feature>
<feature type="compositionally biased region" description="Low complexity" evidence="1">
    <location>
        <begin position="108"/>
        <end position="121"/>
    </location>
</feature>
<dbReference type="GO" id="GO:0070072">
    <property type="term" value="P:vacuolar proton-transporting V-type ATPase complex assembly"/>
    <property type="evidence" value="ECO:0007669"/>
    <property type="project" value="InterPro"/>
</dbReference>
<evidence type="ECO:0000313" key="3">
    <source>
        <dbReference type="EMBL" id="GCE98245.1"/>
    </source>
</evidence>
<evidence type="ECO:0000313" key="4">
    <source>
        <dbReference type="Proteomes" id="UP000301737"/>
    </source>
</evidence>
<keyword evidence="2" id="KW-0812">Transmembrane</keyword>
<evidence type="ECO:0000256" key="2">
    <source>
        <dbReference type="SAM" id="Phobius"/>
    </source>
</evidence>
<reference evidence="3 4" key="1">
    <citation type="submission" date="2019-01" db="EMBL/GenBank/DDBJ databases">
        <title>Draft Genome Sequencing of Zygosaccharomyces mellis Ca-7.</title>
        <authorList>
            <person name="Shiwa Y."/>
            <person name="Kanesaki Y."/>
            <person name="Ishige T."/>
            <person name="Mura K."/>
            <person name="Hori T."/>
            <person name="Tamura T."/>
        </authorList>
    </citation>
    <scope>NUCLEOTIDE SEQUENCE [LARGE SCALE GENOMIC DNA]</scope>
    <source>
        <strain evidence="3 4">Ca-7</strain>
    </source>
</reference>
<dbReference type="OrthoDB" id="9626941at2759"/>
<comment type="caution">
    <text evidence="3">The sequence shown here is derived from an EMBL/GenBank/DDBJ whole genome shotgun (WGS) entry which is preliminary data.</text>
</comment>
<dbReference type="EMBL" id="BIMX01000004">
    <property type="protein sequence ID" value="GCE98245.1"/>
    <property type="molecule type" value="Genomic_DNA"/>
</dbReference>
<dbReference type="Pfam" id="PF08636">
    <property type="entry name" value="Pkr1"/>
    <property type="match status" value="1"/>
</dbReference>
<accession>A0A4C2E2D8</accession>
<feature type="compositionally biased region" description="Basic and acidic residues" evidence="1">
    <location>
        <begin position="79"/>
        <end position="107"/>
    </location>
</feature>
<feature type="transmembrane region" description="Helical" evidence="2">
    <location>
        <begin position="20"/>
        <end position="40"/>
    </location>
</feature>
<gene>
    <name evidence="3" type="primary">PKR1</name>
    <name evidence="3" type="ORF">ZYGM_003913</name>
</gene>
<sequence length="129" mass="14634">MSFFQNLWGSIFEPGTNSQLFIATHFSFALLILVLILLCCATRNIHFFALLTVASILWALVTWFISELKNASLKDNEQLAKDNDKGVKEEQEEKEEKNSNKKTDQESRTTSTATTSNGANSRRTRSRKT</sequence>
<dbReference type="GO" id="GO:0005789">
    <property type="term" value="C:endoplasmic reticulum membrane"/>
    <property type="evidence" value="ECO:0007669"/>
    <property type="project" value="TreeGrafter"/>
</dbReference>
<dbReference type="PANTHER" id="PTHR28251:SF1">
    <property type="entry name" value="V-TYPE ATPASE ASSEMBLY FACTOR PKR1"/>
    <property type="match status" value="1"/>
</dbReference>
<keyword evidence="4" id="KW-1185">Reference proteome</keyword>
<evidence type="ECO:0000256" key="1">
    <source>
        <dbReference type="SAM" id="MobiDB-lite"/>
    </source>
</evidence>
<proteinExistence type="predicted"/>
<dbReference type="AlphaFoldDB" id="A0A4C2E2D8"/>
<keyword evidence="2" id="KW-1133">Transmembrane helix</keyword>
<feature type="region of interest" description="Disordered" evidence="1">
    <location>
        <begin position="79"/>
        <end position="129"/>
    </location>
</feature>
<keyword evidence="2" id="KW-0472">Membrane</keyword>
<name>A0A4C2E2D8_9SACH</name>
<dbReference type="InterPro" id="IPR013945">
    <property type="entry name" value="Pkr1"/>
</dbReference>
<protein>
    <submittedName>
        <fullName evidence="3">SMK killer toxin resistance protein</fullName>
    </submittedName>
</protein>
<organism evidence="3 4">
    <name type="scientific">Zygosaccharomyces mellis</name>
    <dbReference type="NCBI Taxonomy" id="42258"/>
    <lineage>
        <taxon>Eukaryota</taxon>
        <taxon>Fungi</taxon>
        <taxon>Dikarya</taxon>
        <taxon>Ascomycota</taxon>
        <taxon>Saccharomycotina</taxon>
        <taxon>Saccharomycetes</taxon>
        <taxon>Saccharomycetales</taxon>
        <taxon>Saccharomycetaceae</taxon>
        <taxon>Zygosaccharomyces</taxon>
    </lineage>
</organism>